<dbReference type="InterPro" id="IPR000436">
    <property type="entry name" value="Sushi_SCR_CCP_dom"/>
</dbReference>
<dbReference type="CDD" id="cd00033">
    <property type="entry name" value="CCP"/>
    <property type="match status" value="2"/>
</dbReference>
<evidence type="ECO:0000256" key="3">
    <source>
        <dbReference type="ARBA" id="ARBA00023157"/>
    </source>
</evidence>
<dbReference type="InterPro" id="IPR051277">
    <property type="entry name" value="SEZ6_CSMD_C4BPB_Regulators"/>
</dbReference>
<evidence type="ECO:0000256" key="1">
    <source>
        <dbReference type="ARBA" id="ARBA00022659"/>
    </source>
</evidence>
<evidence type="ECO:0000256" key="2">
    <source>
        <dbReference type="ARBA" id="ARBA00022737"/>
    </source>
</evidence>
<comment type="caution">
    <text evidence="8">The sequence shown here is derived from an EMBL/GenBank/DDBJ whole genome shotgun (WGS) entry which is preliminary data.</text>
</comment>
<dbReference type="PROSITE" id="PS01180">
    <property type="entry name" value="CUB"/>
    <property type="match status" value="1"/>
</dbReference>
<dbReference type="InterPro" id="IPR035976">
    <property type="entry name" value="Sushi/SCR/CCP_sf"/>
</dbReference>
<dbReference type="SMART" id="SM00042">
    <property type="entry name" value="CUB"/>
    <property type="match status" value="1"/>
</dbReference>
<dbReference type="AlphaFoldDB" id="A0AA40LPQ9"/>
<evidence type="ECO:0000259" key="7">
    <source>
        <dbReference type="PROSITE" id="PS50923"/>
    </source>
</evidence>
<dbReference type="Proteomes" id="UP001177744">
    <property type="component" value="Unassembled WGS sequence"/>
</dbReference>
<accession>A0AA40LPQ9</accession>
<proteinExistence type="predicted"/>
<dbReference type="Pfam" id="PF00084">
    <property type="entry name" value="Sushi"/>
    <property type="match status" value="2"/>
</dbReference>
<dbReference type="PANTHER" id="PTHR45656">
    <property type="entry name" value="PROTEIN CBR-CLEC-78"/>
    <property type="match status" value="1"/>
</dbReference>
<keyword evidence="1 4" id="KW-0768">Sushi</keyword>
<protein>
    <submittedName>
        <fullName evidence="8">Uncharacterized protein</fullName>
    </submittedName>
</protein>
<dbReference type="FunFam" id="2.60.120.290:FF:000001">
    <property type="entry name" value="CUB and sushi domain-containing protein 3 isoform X1"/>
    <property type="match status" value="1"/>
</dbReference>
<name>A0AA40LPQ9_CNENI</name>
<keyword evidence="2" id="KW-0677">Repeat</keyword>
<keyword evidence="9" id="KW-1185">Reference proteome</keyword>
<dbReference type="InterPro" id="IPR035914">
    <property type="entry name" value="Sperma_CUB_dom_sf"/>
</dbReference>
<evidence type="ECO:0000259" key="6">
    <source>
        <dbReference type="PROSITE" id="PS01180"/>
    </source>
</evidence>
<dbReference type="Gene3D" id="2.10.70.10">
    <property type="entry name" value="Complement Module, domain 1"/>
    <property type="match status" value="2"/>
</dbReference>
<feature type="domain" description="CUB" evidence="6">
    <location>
        <begin position="161"/>
        <end position="269"/>
    </location>
</feature>
<dbReference type="SMART" id="SM00032">
    <property type="entry name" value="CCP"/>
    <property type="match status" value="2"/>
</dbReference>
<dbReference type="EMBL" id="JAULJE010000006">
    <property type="protein sequence ID" value="KAK1341701.1"/>
    <property type="molecule type" value="Genomic_DNA"/>
</dbReference>
<evidence type="ECO:0000313" key="9">
    <source>
        <dbReference type="Proteomes" id="UP001177744"/>
    </source>
</evidence>
<sequence>MGEELCVPPPASVSTAVGLAACQEPALPSNGLKIGDRYMVNDVLAFQCEPGYTLQGRSHISCMPGTVRRWNYPPPLCLVGRPSAHTARPDPSGGALSCSPPPSWSPPGTGRPATPAHPSTGGALPATFGPDSRGKISNNNPNHSPEEDNSREPCGPPAATCGGTLSSLAGVILSPGFPGAYPSNLHCSWRITLPVGHGAHIRFLNFSTEANHDFLEIQNGPHPTSPLLGQFSGPDLPAALLSTTHETLVRFSSDHSQSRQGFRLAYRAYELQNCPDPPPFPNGYVVGSDYSVGQSISFQCYPGYILIGHPVLTCQHGTDRSWNHPFPRCDGRSAVPPGSHVLFL</sequence>
<evidence type="ECO:0000256" key="5">
    <source>
        <dbReference type="SAM" id="MobiDB-lite"/>
    </source>
</evidence>
<dbReference type="SUPFAM" id="SSF49854">
    <property type="entry name" value="Spermadhesin, CUB domain"/>
    <property type="match status" value="1"/>
</dbReference>
<dbReference type="FunFam" id="2.10.70.10:FF:000002">
    <property type="entry name" value="CUB and Sushi multiple domains 3"/>
    <property type="match status" value="2"/>
</dbReference>
<feature type="domain" description="Sushi" evidence="7">
    <location>
        <begin position="272"/>
        <end position="331"/>
    </location>
</feature>
<dbReference type="PROSITE" id="PS50923">
    <property type="entry name" value="SUSHI"/>
    <property type="match status" value="2"/>
</dbReference>
<reference evidence="8" key="1">
    <citation type="submission" date="2023-06" db="EMBL/GenBank/DDBJ databases">
        <title>Reference genome for the Northern bat (Eptesicus nilssonii), a most northern bat species.</title>
        <authorList>
            <person name="Laine V.N."/>
            <person name="Pulliainen A.T."/>
            <person name="Lilley T.M."/>
        </authorList>
    </citation>
    <scope>NUCLEOTIDE SEQUENCE</scope>
    <source>
        <strain evidence="8">BLF_Eptnil</strain>
        <tissue evidence="8">Kidney</tissue>
    </source>
</reference>
<organism evidence="8 9">
    <name type="scientific">Cnephaeus nilssonii</name>
    <name type="common">Northern bat</name>
    <name type="synonym">Eptesicus nilssonii</name>
    <dbReference type="NCBI Taxonomy" id="3371016"/>
    <lineage>
        <taxon>Eukaryota</taxon>
        <taxon>Metazoa</taxon>
        <taxon>Chordata</taxon>
        <taxon>Craniata</taxon>
        <taxon>Vertebrata</taxon>
        <taxon>Euteleostomi</taxon>
        <taxon>Mammalia</taxon>
        <taxon>Eutheria</taxon>
        <taxon>Laurasiatheria</taxon>
        <taxon>Chiroptera</taxon>
        <taxon>Yangochiroptera</taxon>
        <taxon>Vespertilionidae</taxon>
        <taxon>Cnephaeus</taxon>
    </lineage>
</organism>
<dbReference type="SUPFAM" id="SSF57535">
    <property type="entry name" value="Complement control module/SCR domain"/>
    <property type="match status" value="2"/>
</dbReference>
<evidence type="ECO:0000256" key="4">
    <source>
        <dbReference type="PROSITE-ProRule" id="PRU00302"/>
    </source>
</evidence>
<dbReference type="InterPro" id="IPR000859">
    <property type="entry name" value="CUB_dom"/>
</dbReference>
<feature type="region of interest" description="Disordered" evidence="5">
    <location>
        <begin position="83"/>
        <end position="158"/>
    </location>
</feature>
<dbReference type="CDD" id="cd00041">
    <property type="entry name" value="CUB"/>
    <property type="match status" value="1"/>
</dbReference>
<dbReference type="PANTHER" id="PTHR45656:SF3">
    <property type="entry name" value="CUB AND SUSHI DOMAIN-CONTAINING PROTEIN 1"/>
    <property type="match status" value="1"/>
</dbReference>
<evidence type="ECO:0000313" key="8">
    <source>
        <dbReference type="EMBL" id="KAK1341701.1"/>
    </source>
</evidence>
<dbReference type="Pfam" id="PF00431">
    <property type="entry name" value="CUB"/>
    <property type="match status" value="1"/>
</dbReference>
<keyword evidence="3" id="KW-1015">Disulfide bond</keyword>
<comment type="caution">
    <text evidence="4">Lacks conserved residue(s) required for the propagation of feature annotation.</text>
</comment>
<dbReference type="Gene3D" id="2.60.120.290">
    <property type="entry name" value="Spermadhesin, CUB domain"/>
    <property type="match status" value="1"/>
</dbReference>
<gene>
    <name evidence="8" type="ORF">QTO34_016449</name>
</gene>
<feature type="domain" description="Sushi" evidence="7">
    <location>
        <begin position="20"/>
        <end position="79"/>
    </location>
</feature>